<feature type="compositionally biased region" description="Basic and acidic residues" evidence="1">
    <location>
        <begin position="69"/>
        <end position="80"/>
    </location>
</feature>
<gene>
    <name evidence="2" type="ORF">WI38_19470</name>
</gene>
<protein>
    <submittedName>
        <fullName evidence="2">Uncharacterized protein</fullName>
    </submittedName>
</protein>
<sequence>MNAPIDRQPCRSGAGDHVAEGIRAPAPAEATYTWQPVADGIYAIAWRRTEGSAVSGQPPRRARAMSSPELDRLERSLRGL</sequence>
<proteinExistence type="predicted"/>
<feature type="region of interest" description="Disordered" evidence="1">
    <location>
        <begin position="50"/>
        <end position="80"/>
    </location>
</feature>
<dbReference type="AlphaFoldDB" id="A0A102LHR4"/>
<dbReference type="RefSeq" id="WP_059634626.1">
    <property type="nucleotide sequence ID" value="NZ_LOTK01000052.1"/>
</dbReference>
<accession>A0A102LHR4</accession>
<evidence type="ECO:0000256" key="1">
    <source>
        <dbReference type="SAM" id="MobiDB-lite"/>
    </source>
</evidence>
<comment type="caution">
    <text evidence="2">The sequence shown here is derived from an EMBL/GenBank/DDBJ whole genome shotgun (WGS) entry which is preliminary data.</text>
</comment>
<evidence type="ECO:0000313" key="2">
    <source>
        <dbReference type="EMBL" id="KUZ88357.1"/>
    </source>
</evidence>
<name>A0A102LHR4_9BURK</name>
<dbReference type="EMBL" id="LOTN01000037">
    <property type="protein sequence ID" value="KUZ88357.1"/>
    <property type="molecule type" value="Genomic_DNA"/>
</dbReference>
<evidence type="ECO:0000313" key="3">
    <source>
        <dbReference type="Proteomes" id="UP000065521"/>
    </source>
</evidence>
<organism evidence="2 3">
    <name type="scientific">Burkholderia ubonensis</name>
    <dbReference type="NCBI Taxonomy" id="101571"/>
    <lineage>
        <taxon>Bacteria</taxon>
        <taxon>Pseudomonadati</taxon>
        <taxon>Pseudomonadota</taxon>
        <taxon>Betaproteobacteria</taxon>
        <taxon>Burkholderiales</taxon>
        <taxon>Burkholderiaceae</taxon>
        <taxon>Burkholderia</taxon>
        <taxon>Burkholderia cepacia complex</taxon>
    </lineage>
</organism>
<reference evidence="2 3" key="1">
    <citation type="submission" date="2015-11" db="EMBL/GenBank/DDBJ databases">
        <title>Expanding the genomic diversity of Burkholderia species for the development of highly accurate diagnostics.</title>
        <authorList>
            <person name="Sahl J."/>
            <person name="Keim P."/>
            <person name="Wagner D."/>
        </authorList>
    </citation>
    <scope>NUCLEOTIDE SEQUENCE [LARGE SCALE GENOMIC DNA]</scope>
    <source>
        <strain evidence="2 3">RF32-BP4</strain>
    </source>
</reference>
<dbReference type="Proteomes" id="UP000065521">
    <property type="component" value="Unassembled WGS sequence"/>
</dbReference>